<evidence type="ECO:0000313" key="3">
    <source>
        <dbReference type="Proteomes" id="UP000517252"/>
    </source>
</evidence>
<sequence>MGDSDDFVRLHITPFDAELVKVVLPASVLPVARNISYHTIETFPENRYGFVELPEADAEKLKKKLNGATLKGCKMRIEKARPEARIEPTGEEEQVPEKKRKSSKEGKDGSKKRKREIDVLEGVALHDRQVKRGWTETPTTTKKKARKDKDSKDKEKNKEKEKRKRPKSKYTEGEECLLKTKLPPNTMKNLAPGELEHKKRSKKKGSSREVVIHEFEKTTKFPSFLKASVATDRKKATEYVEGKGWVDEEGNVVEEVKEKEKPKAPQRQKKAPKPKPEPEESEDDSTSSSGTSSEGTSSEDDSEEESEEESGEEVTAGAKVQAEGTPKMTPPAASKVDGEEKDDDSDTSSDGSSDDDSSESEDSDGEEEQPSKAAEKETPKPSSKASGSKSTPGSTKPLAIKIPPPETPTNVEVHPLEALYKRPKPNGNEPTSVPKDEPFSFFGGGEEDEEEQSSETAPATAPMTPFTRQDFEWRHTRSAAPTPDTAHPSRMRFWGASPEKDVDMGEGDAADEQEEEEDEEEREEEGYGEGEDGESPAGGKHSATTDFQKWFWENRRDLNKSWMTRRKTAAKEKRHRENKARASKAV</sequence>
<feature type="compositionally biased region" description="Acidic residues" evidence="1">
    <location>
        <begin position="297"/>
        <end position="312"/>
    </location>
</feature>
<feature type="compositionally biased region" description="Basic residues" evidence="1">
    <location>
        <begin position="563"/>
        <end position="586"/>
    </location>
</feature>
<feature type="compositionally biased region" description="Low complexity" evidence="1">
    <location>
        <begin position="286"/>
        <end position="296"/>
    </location>
</feature>
<comment type="caution">
    <text evidence="2">The sequence shown here is derived from an EMBL/GenBank/DDBJ whole genome shotgun (WGS) entry which is preliminary data.</text>
</comment>
<protein>
    <submittedName>
        <fullName evidence="2">Uncharacterized protein</fullName>
    </submittedName>
</protein>
<feature type="compositionally biased region" description="Low complexity" evidence="1">
    <location>
        <begin position="380"/>
        <end position="397"/>
    </location>
</feature>
<dbReference type="AlphaFoldDB" id="A0A6V8QUS6"/>
<dbReference type="OrthoDB" id="3595585at2759"/>
<evidence type="ECO:0000313" key="2">
    <source>
        <dbReference type="EMBL" id="GFP54768.1"/>
    </source>
</evidence>
<gene>
    <name evidence="2" type="ORF">TASIC1_0004039200</name>
</gene>
<evidence type="ECO:0000256" key="1">
    <source>
        <dbReference type="SAM" id="MobiDB-lite"/>
    </source>
</evidence>
<feature type="compositionally biased region" description="Acidic residues" evidence="1">
    <location>
        <begin position="504"/>
        <end position="534"/>
    </location>
</feature>
<feature type="compositionally biased region" description="Basic and acidic residues" evidence="1">
    <location>
        <begin position="231"/>
        <end position="246"/>
    </location>
</feature>
<dbReference type="SUPFAM" id="SSF54928">
    <property type="entry name" value="RNA-binding domain, RBD"/>
    <property type="match status" value="1"/>
</dbReference>
<feature type="compositionally biased region" description="Basic and acidic residues" evidence="1">
    <location>
        <begin position="79"/>
        <end position="88"/>
    </location>
</feature>
<feature type="compositionally biased region" description="Basic and acidic residues" evidence="1">
    <location>
        <begin position="147"/>
        <end position="160"/>
    </location>
</feature>
<feature type="compositionally biased region" description="Basic and acidic residues" evidence="1">
    <location>
        <begin position="254"/>
        <end position="263"/>
    </location>
</feature>
<dbReference type="EMBL" id="BLZH01000004">
    <property type="protein sequence ID" value="GFP54768.1"/>
    <property type="molecule type" value="Genomic_DNA"/>
</dbReference>
<feature type="region of interest" description="Disordered" evidence="1">
    <location>
        <begin position="561"/>
        <end position="586"/>
    </location>
</feature>
<reference evidence="2 3" key="1">
    <citation type="submission" date="2020-07" db="EMBL/GenBank/DDBJ databases">
        <title>Trichoderma asperellum IC-1 whole genome shotgun sequence.</title>
        <authorList>
            <person name="Kanamasa S."/>
            <person name="Takahashi H."/>
        </authorList>
    </citation>
    <scope>NUCLEOTIDE SEQUENCE [LARGE SCALE GENOMIC DNA]</scope>
    <source>
        <strain evidence="2 3">IC-1</strain>
    </source>
</reference>
<dbReference type="InterPro" id="IPR035979">
    <property type="entry name" value="RBD_domain_sf"/>
</dbReference>
<feature type="compositionally biased region" description="Low complexity" evidence="1">
    <location>
        <begin position="454"/>
        <end position="465"/>
    </location>
</feature>
<feature type="compositionally biased region" description="Basic residues" evidence="1">
    <location>
        <begin position="264"/>
        <end position="273"/>
    </location>
</feature>
<name>A0A6V8QUS6_TRIAP</name>
<dbReference type="GO" id="GO:0003676">
    <property type="term" value="F:nucleic acid binding"/>
    <property type="evidence" value="ECO:0007669"/>
    <property type="project" value="InterPro"/>
</dbReference>
<organism evidence="2 3">
    <name type="scientific">Trichoderma asperellum</name>
    <name type="common">Filamentous fungus</name>
    <dbReference type="NCBI Taxonomy" id="101201"/>
    <lineage>
        <taxon>Eukaryota</taxon>
        <taxon>Fungi</taxon>
        <taxon>Dikarya</taxon>
        <taxon>Ascomycota</taxon>
        <taxon>Pezizomycotina</taxon>
        <taxon>Sordariomycetes</taxon>
        <taxon>Hypocreomycetidae</taxon>
        <taxon>Hypocreales</taxon>
        <taxon>Hypocreaceae</taxon>
        <taxon>Trichoderma</taxon>
    </lineage>
</organism>
<feature type="compositionally biased region" description="Basic and acidic residues" evidence="1">
    <location>
        <begin position="169"/>
        <end position="178"/>
    </location>
</feature>
<proteinExistence type="predicted"/>
<feature type="compositionally biased region" description="Basic and acidic residues" evidence="1">
    <location>
        <begin position="124"/>
        <end position="134"/>
    </location>
</feature>
<feature type="compositionally biased region" description="Basic and acidic residues" evidence="1">
    <location>
        <begin position="369"/>
        <end position="379"/>
    </location>
</feature>
<accession>A0A6V8QUS6</accession>
<feature type="region of interest" description="Disordered" evidence="1">
    <location>
        <begin position="79"/>
        <end position="213"/>
    </location>
</feature>
<dbReference type="Proteomes" id="UP000517252">
    <property type="component" value="Unassembled WGS sequence"/>
</dbReference>
<feature type="region of interest" description="Disordered" evidence="1">
    <location>
        <begin position="226"/>
        <end position="546"/>
    </location>
</feature>
<feature type="compositionally biased region" description="Acidic residues" evidence="1">
    <location>
        <begin position="339"/>
        <end position="368"/>
    </location>
</feature>